<keyword evidence="1" id="KW-0812">Transmembrane</keyword>
<feature type="transmembrane region" description="Helical" evidence="1">
    <location>
        <begin position="160"/>
        <end position="181"/>
    </location>
</feature>
<dbReference type="PANTHER" id="PTHR37947">
    <property type="entry name" value="BLL2462 PROTEIN"/>
    <property type="match status" value="1"/>
</dbReference>
<dbReference type="InterPro" id="IPR002035">
    <property type="entry name" value="VWF_A"/>
</dbReference>
<keyword evidence="1" id="KW-1133">Transmembrane helix</keyword>
<feature type="transmembrane region" description="Helical" evidence="1">
    <location>
        <begin position="284"/>
        <end position="305"/>
    </location>
</feature>
<dbReference type="Pfam" id="PF00092">
    <property type="entry name" value="VWA"/>
    <property type="match status" value="1"/>
</dbReference>
<dbReference type="EMBL" id="JAEAOA010001795">
    <property type="protein sequence ID" value="KAK3575744.1"/>
    <property type="molecule type" value="Genomic_DNA"/>
</dbReference>
<sequence length="624" mass="70264">MVSCAEKLSETAVYKDATADTGSGFSYEITVIPQQAYITDTIRVVIQYNQPNGYSISPYYPELSVFKGFETSDPIVSSVYKNGITHTVYTFEMEPSDTGNFQIELSPAEAIKLNNNTSADAETVRLYFRSFEIGIIPVTSEDAALPDILSLLKPAFRSVYWFYATVIGLIAATAVYFFPFFSRKTVVKEMSVVEYVNAELQKLGEQLTAREIDANSFYVRLSGLFRYFLEQERHMIMPGETLEEAISRIMKDMAAEHTDRKIIEEFCRVSDLIKFADKNSMTDIAGGLIPALIILLIWITVFYVLRRRVAEKQGYRFSSNSILPVKKDSLRLKIYRCKHHIRTAALLVMLVALAGPRIGYERASAVSSGIAVNLLIDRSGSMRELIVYKNREIPRLEAVKAAINEYLTRKQSMNERSDLISVSSFAGFYEENAPFTSDYSGIRQFTDTVDYSREYEDGTMIGDALYQAVLRFSVLDDGTADSDTRLYANIKSRVIILLTDGQQTAGGLYNPLQAAEFAKSKNIKVYSIAISSDNGGLFGFNLNPFKPDTKIPEQIAQITGGQFAEVGSGEELEDMYRKIDALEKGDIPKSVTVYEEKYRPFLYLGFFLLLLYIAAEFFIAERLI</sequence>
<accession>A0AAE0VDY7</accession>
<comment type="caution">
    <text evidence="3">The sequence shown here is derived from an EMBL/GenBank/DDBJ whole genome shotgun (WGS) entry which is preliminary data.</text>
</comment>
<feature type="transmembrane region" description="Helical" evidence="1">
    <location>
        <begin position="601"/>
        <end position="620"/>
    </location>
</feature>
<evidence type="ECO:0000313" key="4">
    <source>
        <dbReference type="Proteomes" id="UP001195483"/>
    </source>
</evidence>
<proteinExistence type="predicted"/>
<dbReference type="PROSITE" id="PS50234">
    <property type="entry name" value="VWFA"/>
    <property type="match status" value="1"/>
</dbReference>
<dbReference type="PANTHER" id="PTHR37947:SF1">
    <property type="entry name" value="BLL2462 PROTEIN"/>
    <property type="match status" value="1"/>
</dbReference>
<keyword evidence="4" id="KW-1185">Reference proteome</keyword>
<feature type="domain" description="VWFA" evidence="2">
    <location>
        <begin position="371"/>
        <end position="579"/>
    </location>
</feature>
<dbReference type="Proteomes" id="UP001195483">
    <property type="component" value="Unassembled WGS sequence"/>
</dbReference>
<gene>
    <name evidence="3" type="ORF">CHS0354_030076</name>
</gene>
<dbReference type="SUPFAM" id="SSF53300">
    <property type="entry name" value="vWA-like"/>
    <property type="match status" value="1"/>
</dbReference>
<reference evidence="3" key="2">
    <citation type="journal article" date="2021" name="Genome Biol. Evol.">
        <title>Developing a high-quality reference genome for a parasitic bivalve with doubly uniparental inheritance (Bivalvia: Unionida).</title>
        <authorList>
            <person name="Smith C.H."/>
        </authorList>
    </citation>
    <scope>NUCLEOTIDE SEQUENCE</scope>
    <source>
        <strain evidence="3">CHS0354</strain>
        <tissue evidence="3">Mantle</tissue>
    </source>
</reference>
<dbReference type="SMART" id="SM00327">
    <property type="entry name" value="VWA"/>
    <property type="match status" value="1"/>
</dbReference>
<evidence type="ECO:0000256" key="1">
    <source>
        <dbReference type="SAM" id="Phobius"/>
    </source>
</evidence>
<organism evidence="3 4">
    <name type="scientific">Potamilus streckersoni</name>
    <dbReference type="NCBI Taxonomy" id="2493646"/>
    <lineage>
        <taxon>Eukaryota</taxon>
        <taxon>Metazoa</taxon>
        <taxon>Spiralia</taxon>
        <taxon>Lophotrochozoa</taxon>
        <taxon>Mollusca</taxon>
        <taxon>Bivalvia</taxon>
        <taxon>Autobranchia</taxon>
        <taxon>Heteroconchia</taxon>
        <taxon>Palaeoheterodonta</taxon>
        <taxon>Unionida</taxon>
        <taxon>Unionoidea</taxon>
        <taxon>Unionidae</taxon>
        <taxon>Ambleminae</taxon>
        <taxon>Lampsilini</taxon>
        <taxon>Potamilus</taxon>
    </lineage>
</organism>
<reference evidence="3" key="3">
    <citation type="submission" date="2023-05" db="EMBL/GenBank/DDBJ databases">
        <authorList>
            <person name="Smith C.H."/>
        </authorList>
    </citation>
    <scope>NUCLEOTIDE SEQUENCE</scope>
    <source>
        <strain evidence="3">CHS0354</strain>
        <tissue evidence="3">Mantle</tissue>
    </source>
</reference>
<reference evidence="3" key="1">
    <citation type="journal article" date="2021" name="Genome Biol. Evol.">
        <title>A High-Quality Reference Genome for a Parasitic Bivalve with Doubly Uniparental Inheritance (Bivalvia: Unionida).</title>
        <authorList>
            <person name="Smith C.H."/>
        </authorList>
    </citation>
    <scope>NUCLEOTIDE SEQUENCE</scope>
    <source>
        <strain evidence="3">CHS0354</strain>
    </source>
</reference>
<keyword evidence="1" id="KW-0472">Membrane</keyword>
<dbReference type="AlphaFoldDB" id="A0AAE0VDY7"/>
<evidence type="ECO:0000313" key="3">
    <source>
        <dbReference type="EMBL" id="KAK3575744.1"/>
    </source>
</evidence>
<protein>
    <recommendedName>
        <fullName evidence="2">VWFA domain-containing protein</fullName>
    </recommendedName>
</protein>
<evidence type="ECO:0000259" key="2">
    <source>
        <dbReference type="PROSITE" id="PS50234"/>
    </source>
</evidence>
<dbReference type="InterPro" id="IPR036465">
    <property type="entry name" value="vWFA_dom_sf"/>
</dbReference>
<name>A0AAE0VDY7_9BIVA</name>
<dbReference type="Gene3D" id="3.40.50.410">
    <property type="entry name" value="von Willebrand factor, type A domain"/>
    <property type="match status" value="1"/>
</dbReference>